<reference evidence="1" key="1">
    <citation type="submission" date="2021-05" db="EMBL/GenBank/DDBJ databases">
        <title>Draft genomes of bacteria isolated from model marine particles.</title>
        <authorList>
            <person name="Datta M.S."/>
            <person name="Schwartzman J.A."/>
            <person name="Enke T.N."/>
            <person name="Saavedra J."/>
            <person name="Cermak N."/>
            <person name="Cordero O.X."/>
        </authorList>
    </citation>
    <scope>NUCLEOTIDE SEQUENCE</scope>
    <source>
        <strain evidence="1">I2M19</strain>
    </source>
</reference>
<proteinExistence type="predicted"/>
<name>A0ACC5U955_9FLAO</name>
<keyword evidence="2" id="KW-1185">Reference proteome</keyword>
<organism evidence="1 2">
    <name type="scientific">Pseudotamlana agarivorans</name>
    <dbReference type="NCBI Taxonomy" id="481183"/>
    <lineage>
        <taxon>Bacteria</taxon>
        <taxon>Pseudomonadati</taxon>
        <taxon>Bacteroidota</taxon>
        <taxon>Flavobacteriia</taxon>
        <taxon>Flavobacteriales</taxon>
        <taxon>Flavobacteriaceae</taxon>
        <taxon>Pseudotamlana</taxon>
    </lineage>
</organism>
<gene>
    <name evidence="1" type="ORF">KO493_08670</name>
</gene>
<comment type="caution">
    <text evidence="1">The sequence shown here is derived from an EMBL/GenBank/DDBJ whole genome shotgun (WGS) entry which is preliminary data.</text>
</comment>
<evidence type="ECO:0000313" key="1">
    <source>
        <dbReference type="EMBL" id="MBU2950768.1"/>
    </source>
</evidence>
<dbReference type="EMBL" id="JAHKPD010000012">
    <property type="protein sequence ID" value="MBU2950768.1"/>
    <property type="molecule type" value="Genomic_DNA"/>
</dbReference>
<evidence type="ECO:0000313" key="2">
    <source>
        <dbReference type="Proteomes" id="UP001647509"/>
    </source>
</evidence>
<protein>
    <submittedName>
        <fullName evidence="1">Arylsulfatase</fullName>
    </submittedName>
</protein>
<sequence length="527" mass="59115">MKKAVNYIVFISLFLILGAFKSNAQNFNRAVKTDENFEASIPHPEQSKEVNQKLSDLEKKSGKKPNIVWIIIDDLGYGEPGAYGGGAAIGAATPEMDKLAAEGLKLTSCYSQQTCTPTRSAILTGRLPVRTGLTRPILAGDKISQNPWADEISLPKILSDHGYYTLLTGKWHIGEGEGMRPHDVGFDEYYGFYPAQKEITQGIDPRRFPDLVLNEELLKAFETIRPANHLTHGFKDGTTKELEEIKTLDDMGRADHKLADFTISKIKELSGSNKPFFIEHCFMKVHADNFDNPDYPGLSTAKYPYKNAVAEVDMHIGRIVKALETAGELENTFIFVTSDNGPQMDAWPDGGYTPFRGAKGTTFEGGVRVPGIAYWKGMITPGRKSDDVFDLMDLFGTSLRLAGISQNKLPDDRYYDFIDQSSFLFHDNGKGNRESVYFWWGTELMAIRMREYKEHIKVIIPQAPHMWIDYATVQDVGLAPWLFNLYIDPKEEMPVGHRRNAWLASLGAQLKAHAATFKKYPPKNIGL</sequence>
<accession>A0ACC5U955</accession>
<dbReference type="Proteomes" id="UP001647509">
    <property type="component" value="Unassembled WGS sequence"/>
</dbReference>